<reference evidence="2 3" key="1">
    <citation type="submission" date="2024-01" db="EMBL/GenBank/DDBJ databases">
        <title>Comparative genomics of Cryptococcus and Kwoniella reveals pathogenesis evolution and contrasting modes of karyotype evolution via chromosome fusion or intercentromeric recombination.</title>
        <authorList>
            <person name="Coelho M.A."/>
            <person name="David-Palma M."/>
            <person name="Shea T."/>
            <person name="Bowers K."/>
            <person name="McGinley-Smith S."/>
            <person name="Mohammad A.W."/>
            <person name="Gnirke A."/>
            <person name="Yurkov A.M."/>
            <person name="Nowrousian M."/>
            <person name="Sun S."/>
            <person name="Cuomo C.A."/>
            <person name="Heitman J."/>
        </authorList>
    </citation>
    <scope>NUCLEOTIDE SEQUENCE [LARGE SCALE GENOMIC DNA]</scope>
    <source>
        <strain evidence="2 3">CBS 6074</strain>
    </source>
</reference>
<evidence type="ECO:0000313" key="3">
    <source>
        <dbReference type="Proteomes" id="UP001355207"/>
    </source>
</evidence>
<dbReference type="EMBL" id="CP144098">
    <property type="protein sequence ID" value="WWC85917.1"/>
    <property type="molecule type" value="Genomic_DNA"/>
</dbReference>
<organism evidence="2 3">
    <name type="scientific">Kwoniella dendrophila CBS 6074</name>
    <dbReference type="NCBI Taxonomy" id="1295534"/>
    <lineage>
        <taxon>Eukaryota</taxon>
        <taxon>Fungi</taxon>
        <taxon>Dikarya</taxon>
        <taxon>Basidiomycota</taxon>
        <taxon>Agaricomycotina</taxon>
        <taxon>Tremellomycetes</taxon>
        <taxon>Tremellales</taxon>
        <taxon>Cryptococcaceae</taxon>
        <taxon>Kwoniella</taxon>
    </lineage>
</organism>
<keyword evidence="3" id="KW-1185">Reference proteome</keyword>
<dbReference type="RefSeq" id="XP_066072680.1">
    <property type="nucleotide sequence ID" value="XM_066216583.1"/>
</dbReference>
<feature type="compositionally biased region" description="Polar residues" evidence="1">
    <location>
        <begin position="455"/>
        <end position="467"/>
    </location>
</feature>
<feature type="region of interest" description="Disordered" evidence="1">
    <location>
        <begin position="127"/>
        <end position="165"/>
    </location>
</feature>
<feature type="region of interest" description="Disordered" evidence="1">
    <location>
        <begin position="538"/>
        <end position="576"/>
    </location>
</feature>
<feature type="compositionally biased region" description="Polar residues" evidence="1">
    <location>
        <begin position="435"/>
        <end position="446"/>
    </location>
</feature>
<feature type="compositionally biased region" description="Low complexity" evidence="1">
    <location>
        <begin position="367"/>
        <end position="385"/>
    </location>
</feature>
<dbReference type="AlphaFoldDB" id="A0AAX4JM86"/>
<protein>
    <submittedName>
        <fullName evidence="2">Uncharacterized protein</fullName>
    </submittedName>
</protein>
<sequence length="639" mass="69470">MPLQTRRPNLPTLTLPGSKFSSLIVEDVQTPHTPNPFTPLPFEQGPMVMTPDTPSFDMKPLEIILGENSFSSQMANDEKELDWTEEEEGLLQSYLAHPPRALRTAYPPGTLPPPSALDEITTHLITSEARKSPSTNNDNDEFIFTTKSKKNGGDSPSSDEGTPKCVLPRTAWRHSWNSTRLRLFNLARKESIQSIGGHQRKESDSIIPREEEKVDAVMKPSRPRLAVLGGGQKMNRQQHSMDSLYGDEKPQTFQEALRLSSNLQVNAQGENEILHSGSGLSSPLAFSFNLPTTIKKAFPFSAPSTYLPRPSLLQRGRSFTSEDFAREHAKGEEDDVDAFNLDDICDGSRPECDSPIRVIRPEIQRSVSSPVSSTFDSSPPSSISSQCEDHDQIPEGGLLLDVEMAEEDQPITPVNQTFSGLNLGIPNAPGGPLGSQCTTPTVSSTPLNPPPIVQPPSTVSKPTSSRDSITREAPAITLTVNSPEKPCFPFRSISSPYTSSASPSEAFSNLSLNNSSNGNYGSLPLKLPFTTSPMNTRSISIGLGNPSVGGRNKRSLRPAQLNRSLSDSGTSRSSLNSTYCGGLGGLSMTSLSSERDRENKRQKAIANLKFGGNGLSVIVPKRNGLLEELRSPFEIKKAF</sequence>
<gene>
    <name evidence="2" type="ORF">L201_000787</name>
</gene>
<feature type="compositionally biased region" description="Low complexity" evidence="1">
    <location>
        <begin position="562"/>
        <end position="576"/>
    </location>
</feature>
<dbReference type="Proteomes" id="UP001355207">
    <property type="component" value="Chromosome 1"/>
</dbReference>
<feature type="region of interest" description="Disordered" evidence="1">
    <location>
        <begin position="434"/>
        <end position="467"/>
    </location>
</feature>
<proteinExistence type="predicted"/>
<dbReference type="GeneID" id="91091459"/>
<feature type="region of interest" description="Disordered" evidence="1">
    <location>
        <begin position="367"/>
        <end position="389"/>
    </location>
</feature>
<evidence type="ECO:0000313" key="2">
    <source>
        <dbReference type="EMBL" id="WWC85917.1"/>
    </source>
</evidence>
<name>A0AAX4JM86_9TREE</name>
<evidence type="ECO:0000256" key="1">
    <source>
        <dbReference type="SAM" id="MobiDB-lite"/>
    </source>
</evidence>
<accession>A0AAX4JM86</accession>